<organism evidence="1 2">
    <name type="scientific">Caerostris darwini</name>
    <dbReference type="NCBI Taxonomy" id="1538125"/>
    <lineage>
        <taxon>Eukaryota</taxon>
        <taxon>Metazoa</taxon>
        <taxon>Ecdysozoa</taxon>
        <taxon>Arthropoda</taxon>
        <taxon>Chelicerata</taxon>
        <taxon>Arachnida</taxon>
        <taxon>Araneae</taxon>
        <taxon>Araneomorphae</taxon>
        <taxon>Entelegynae</taxon>
        <taxon>Araneoidea</taxon>
        <taxon>Araneidae</taxon>
        <taxon>Caerostris</taxon>
    </lineage>
</organism>
<keyword evidence="2" id="KW-1185">Reference proteome</keyword>
<sequence length="115" mass="13551">MQHFDAQLIGEFTTEATFLRKRFIAFHLGENFVKVWGGISRMSFLQHQLVRVLQDQSFQLLCLRLLGLVSDVPINIIAVSKIYWNGNMRRGISEEEWHKHGEGIFQQYFSRMEFS</sequence>
<comment type="caution">
    <text evidence="1">The sequence shown here is derived from an EMBL/GenBank/DDBJ whole genome shotgun (WGS) entry which is preliminary data.</text>
</comment>
<accession>A0AAV4RXA9</accession>
<evidence type="ECO:0008006" key="3">
    <source>
        <dbReference type="Google" id="ProtNLM"/>
    </source>
</evidence>
<protein>
    <recommendedName>
        <fullName evidence="3">Maturase K</fullName>
    </recommendedName>
</protein>
<evidence type="ECO:0000313" key="2">
    <source>
        <dbReference type="Proteomes" id="UP001054837"/>
    </source>
</evidence>
<gene>
    <name evidence="1" type="ORF">CDAR_34791</name>
</gene>
<proteinExistence type="predicted"/>
<dbReference type="AlphaFoldDB" id="A0AAV4RXA9"/>
<dbReference type="EMBL" id="BPLQ01006835">
    <property type="protein sequence ID" value="GIY25531.1"/>
    <property type="molecule type" value="Genomic_DNA"/>
</dbReference>
<dbReference type="Proteomes" id="UP001054837">
    <property type="component" value="Unassembled WGS sequence"/>
</dbReference>
<evidence type="ECO:0000313" key="1">
    <source>
        <dbReference type="EMBL" id="GIY25531.1"/>
    </source>
</evidence>
<reference evidence="1 2" key="1">
    <citation type="submission" date="2021-06" db="EMBL/GenBank/DDBJ databases">
        <title>Caerostris darwini draft genome.</title>
        <authorList>
            <person name="Kono N."/>
            <person name="Arakawa K."/>
        </authorList>
    </citation>
    <scope>NUCLEOTIDE SEQUENCE [LARGE SCALE GENOMIC DNA]</scope>
</reference>
<name>A0AAV4RXA9_9ARAC</name>